<dbReference type="RefSeq" id="WP_013374962.1">
    <property type="nucleotide sequence ID" value="NC_014623.1"/>
</dbReference>
<sequence length="290" mass="31218">MFQSAPLAVVLVLLAGTVARAQATAREPRQRTVTVTGNPAEPPHEVHVSDETPSVFLFGSEIRKKSVRVDTTRIRVVDTGEQSRLLMVQAVNPLGEGERHELEVEFADGKTPARAVFALVAHPSDVDAFVTVARQQPVTPACPAEVRAAVRAPEDLLLLGYMGESGVPTAEIPQETDDAQGLESARGVAYRGKGWLMFQVAIRNLRGPQPWVPTEATLTSKTGEKLRGRVVREEQGETPPGEAVRVLVVTEEPPAGAGRVFILEVSGADGRTLAIPRVTIPAPTKKEPKR</sequence>
<feature type="chain" id="PRO_5003169728" evidence="2">
    <location>
        <begin position="22"/>
        <end position="290"/>
    </location>
</feature>
<accession>E3FWQ6</accession>
<feature type="region of interest" description="Disordered" evidence="1">
    <location>
        <begin position="25"/>
        <end position="48"/>
    </location>
</feature>
<dbReference type="OrthoDB" id="5511154at2"/>
<feature type="signal peptide" evidence="2">
    <location>
        <begin position="1"/>
        <end position="21"/>
    </location>
</feature>
<dbReference type="Pfam" id="PF09544">
    <property type="entry name" value="DUF2381"/>
    <property type="match status" value="1"/>
</dbReference>
<dbReference type="STRING" id="378806.STAUR_1965"/>
<evidence type="ECO:0000313" key="3">
    <source>
        <dbReference type="EMBL" id="ADO69769.1"/>
    </source>
</evidence>
<dbReference type="InterPro" id="IPR011754">
    <property type="entry name" value="Mxa_paralog_2268"/>
</dbReference>
<keyword evidence="2" id="KW-0732">Signal</keyword>
<keyword evidence="4" id="KW-1185">Reference proteome</keyword>
<organism evidence="3 4">
    <name type="scientific">Stigmatella aurantiaca (strain DW4/3-1)</name>
    <dbReference type="NCBI Taxonomy" id="378806"/>
    <lineage>
        <taxon>Bacteria</taxon>
        <taxon>Pseudomonadati</taxon>
        <taxon>Myxococcota</taxon>
        <taxon>Myxococcia</taxon>
        <taxon>Myxococcales</taxon>
        <taxon>Cystobacterineae</taxon>
        <taxon>Archangiaceae</taxon>
        <taxon>Stigmatella</taxon>
    </lineage>
</organism>
<dbReference type="HOGENOM" id="CLU_969186_0_0_7"/>
<dbReference type="AlphaFoldDB" id="E3FWQ6"/>
<dbReference type="eggNOG" id="ENOG5032KH1">
    <property type="taxonomic scope" value="Bacteria"/>
</dbReference>
<dbReference type="NCBIfam" id="TIGR02268">
    <property type="entry name" value="Myxococcus xanthus paralogous family TIGR02268"/>
    <property type="match status" value="1"/>
</dbReference>
<name>E3FWQ6_STIAD</name>
<evidence type="ECO:0000256" key="1">
    <source>
        <dbReference type="SAM" id="MobiDB-lite"/>
    </source>
</evidence>
<gene>
    <name evidence="3" type="ordered locus">STAUR_1965</name>
</gene>
<dbReference type="KEGG" id="sur:STAUR_1965"/>
<dbReference type="Proteomes" id="UP000001351">
    <property type="component" value="Chromosome"/>
</dbReference>
<dbReference type="EMBL" id="CP002271">
    <property type="protein sequence ID" value="ADO69769.1"/>
    <property type="molecule type" value="Genomic_DNA"/>
</dbReference>
<evidence type="ECO:0000313" key="4">
    <source>
        <dbReference type="Proteomes" id="UP000001351"/>
    </source>
</evidence>
<reference evidence="3 4" key="1">
    <citation type="journal article" date="2011" name="Mol. Biol. Evol.">
        <title>Comparative genomic analysis of fruiting body formation in Myxococcales.</title>
        <authorList>
            <person name="Huntley S."/>
            <person name="Hamann N."/>
            <person name="Wegener-Feldbrugge S."/>
            <person name="Treuner-Lange A."/>
            <person name="Kube M."/>
            <person name="Reinhardt R."/>
            <person name="Klages S."/>
            <person name="Muller R."/>
            <person name="Ronning C.M."/>
            <person name="Nierman W.C."/>
            <person name="Sogaard-Andersen L."/>
        </authorList>
    </citation>
    <scope>NUCLEOTIDE SEQUENCE [LARGE SCALE GENOMIC DNA]</scope>
    <source>
        <strain evidence="3 4">DW4/3-1</strain>
    </source>
</reference>
<protein>
    <submittedName>
        <fullName evidence="3">Conserved uncharacterized protein</fullName>
    </submittedName>
</protein>
<evidence type="ECO:0000256" key="2">
    <source>
        <dbReference type="SAM" id="SignalP"/>
    </source>
</evidence>
<proteinExistence type="predicted"/>